<sequence>MKEEFNILNQIKKENPDTGFSVPDHYFDSFDDQMMSLIESKKISTGKKVVMILKPWLSLAAIFTLITLVYYVSPISKTNNQIADASFTTEVSLEYLSPSFDEYELIDIIIDNENNAIFDNINSDPNLLEGLTYEDIEDIVIF</sequence>
<gene>
    <name evidence="2" type="ORF">OM074_16740</name>
</gene>
<evidence type="ECO:0000313" key="2">
    <source>
        <dbReference type="EMBL" id="MCW3807287.1"/>
    </source>
</evidence>
<keyword evidence="1" id="KW-0472">Membrane</keyword>
<evidence type="ECO:0000313" key="3">
    <source>
        <dbReference type="Proteomes" id="UP001207408"/>
    </source>
</evidence>
<keyword evidence="3" id="KW-1185">Reference proteome</keyword>
<dbReference type="EMBL" id="JAPDPI010000042">
    <property type="protein sequence ID" value="MCW3807287.1"/>
    <property type="molecule type" value="Genomic_DNA"/>
</dbReference>
<dbReference type="AlphaFoldDB" id="A0AAE3MHQ8"/>
<comment type="caution">
    <text evidence="2">The sequence shown here is derived from an EMBL/GenBank/DDBJ whole genome shotgun (WGS) entry which is preliminary data.</text>
</comment>
<dbReference type="Proteomes" id="UP001207408">
    <property type="component" value="Unassembled WGS sequence"/>
</dbReference>
<keyword evidence="1" id="KW-1133">Transmembrane helix</keyword>
<proteinExistence type="predicted"/>
<protein>
    <submittedName>
        <fullName evidence="2">Uncharacterized protein</fullName>
    </submittedName>
</protein>
<feature type="transmembrane region" description="Helical" evidence="1">
    <location>
        <begin position="51"/>
        <end position="72"/>
    </location>
</feature>
<organism evidence="2 3">
    <name type="scientific">Plebeiibacterium marinum</name>
    <dbReference type="NCBI Taxonomy" id="2992111"/>
    <lineage>
        <taxon>Bacteria</taxon>
        <taxon>Pseudomonadati</taxon>
        <taxon>Bacteroidota</taxon>
        <taxon>Bacteroidia</taxon>
        <taxon>Marinilabiliales</taxon>
        <taxon>Marinilabiliaceae</taxon>
        <taxon>Plebeiibacterium</taxon>
    </lineage>
</organism>
<evidence type="ECO:0000256" key="1">
    <source>
        <dbReference type="SAM" id="Phobius"/>
    </source>
</evidence>
<keyword evidence="1" id="KW-0812">Transmembrane</keyword>
<name>A0AAE3MHQ8_9BACT</name>
<reference evidence="2" key="1">
    <citation type="submission" date="2022-10" db="EMBL/GenBank/DDBJ databases">
        <authorList>
            <person name="Yu W.X."/>
        </authorList>
    </citation>
    <scope>NUCLEOTIDE SEQUENCE</scope>
    <source>
        <strain evidence="2">D04</strain>
    </source>
</reference>
<dbReference type="RefSeq" id="WP_301201544.1">
    <property type="nucleotide sequence ID" value="NZ_JAPDPI010000042.1"/>
</dbReference>
<accession>A0AAE3MHQ8</accession>